<evidence type="ECO:0000313" key="2">
    <source>
        <dbReference type="Proteomes" id="UP001142400"/>
    </source>
</evidence>
<proteinExistence type="predicted"/>
<dbReference type="AlphaFoldDB" id="A0A9X2M294"/>
<protein>
    <submittedName>
        <fullName evidence="1">Uncharacterized protein</fullName>
    </submittedName>
</protein>
<dbReference type="EMBL" id="JANIIC010000048">
    <property type="protein sequence ID" value="MCQ8833766.1"/>
    <property type="molecule type" value="Genomic_DNA"/>
</dbReference>
<dbReference type="Proteomes" id="UP001142400">
    <property type="component" value="Unassembled WGS sequence"/>
</dbReference>
<organism evidence="1 2">
    <name type="scientific">Streptomyces malaysiensis subsp. samsunensis</name>
    <dbReference type="NCBI Taxonomy" id="459658"/>
    <lineage>
        <taxon>Bacteria</taxon>
        <taxon>Bacillati</taxon>
        <taxon>Actinomycetota</taxon>
        <taxon>Actinomycetes</taxon>
        <taxon>Kitasatosporales</taxon>
        <taxon>Streptomycetaceae</taxon>
        <taxon>Streptomyces</taxon>
        <taxon>Streptomyces violaceusniger group</taxon>
    </lineage>
</organism>
<dbReference type="RefSeq" id="WP_257634242.1">
    <property type="nucleotide sequence ID" value="NZ_JANIIC010000048.1"/>
</dbReference>
<gene>
    <name evidence="1" type="ORF">NQU54_33125</name>
</gene>
<reference evidence="1" key="1">
    <citation type="submission" date="2022-06" db="EMBL/GenBank/DDBJ databases">
        <title>WGS of actinobacteria.</title>
        <authorList>
            <person name="Thawai C."/>
        </authorList>
    </citation>
    <scope>NUCLEOTIDE SEQUENCE</scope>
    <source>
        <strain evidence="1">DSM 42010</strain>
    </source>
</reference>
<evidence type="ECO:0000313" key="1">
    <source>
        <dbReference type="EMBL" id="MCQ8833766.1"/>
    </source>
</evidence>
<keyword evidence="2" id="KW-1185">Reference proteome</keyword>
<name>A0A9X2M294_STRMQ</name>
<accession>A0A9X2M294</accession>
<comment type="caution">
    <text evidence="1">The sequence shown here is derived from an EMBL/GenBank/DDBJ whole genome shotgun (WGS) entry which is preliminary data.</text>
</comment>
<sequence length="192" mass="22084">MVLALFRRTRDASTEPPVIEPWPELGETWMPEGVTVIERHWNQAMSAIVLVYSADASCYHHVVACLGCHFSAVQDPDSAYSSGLKLTDANRIATEHATSCRALSRAIPDRPDDDSAREQLRKWALSWQRKADKVQIMVSYFDRHRLTLQRSNEWIEAELQQLAVDRPDVFAVQRSDYEHTTFYYYVLSPPEN</sequence>